<feature type="compositionally biased region" description="Basic and acidic residues" evidence="2">
    <location>
        <begin position="421"/>
        <end position="432"/>
    </location>
</feature>
<feature type="compositionally biased region" description="Basic and acidic residues" evidence="2">
    <location>
        <begin position="1"/>
        <end position="10"/>
    </location>
</feature>
<feature type="region of interest" description="Disordered" evidence="2">
    <location>
        <begin position="538"/>
        <end position="565"/>
    </location>
</feature>
<feature type="region of interest" description="Disordered" evidence="2">
    <location>
        <begin position="410"/>
        <end position="449"/>
    </location>
</feature>
<dbReference type="InterPro" id="IPR031885">
    <property type="entry name" value="DUF4764"/>
</dbReference>
<proteinExistence type="predicted"/>
<keyword evidence="1" id="KW-0479">Metal-binding</keyword>
<evidence type="ECO:0000313" key="4">
    <source>
        <dbReference type="Ensembl" id="ENSPKIP00000026575.1"/>
    </source>
</evidence>
<keyword evidence="1" id="KW-0863">Zinc-finger</keyword>
<accession>A0A3B3S8P2</accession>
<feature type="domain" description="C2H2-type" evidence="3">
    <location>
        <begin position="505"/>
        <end position="530"/>
    </location>
</feature>
<keyword evidence="1" id="KW-0862">Zinc</keyword>
<dbReference type="GO" id="GO:0008270">
    <property type="term" value="F:zinc ion binding"/>
    <property type="evidence" value="ECO:0007669"/>
    <property type="project" value="UniProtKB-KW"/>
</dbReference>
<dbReference type="PANTHER" id="PTHR16116">
    <property type="entry name" value="ZINC FINGER PROTEIN 839"/>
    <property type="match status" value="1"/>
</dbReference>
<dbReference type="GeneTree" id="ENSGT00390000002751"/>
<evidence type="ECO:0000256" key="2">
    <source>
        <dbReference type="SAM" id="MobiDB-lite"/>
    </source>
</evidence>
<name>A0A3B3S8P2_9TELE</name>
<keyword evidence="5" id="KW-1185">Reference proteome</keyword>
<dbReference type="AlphaFoldDB" id="A0A3B3S8P2"/>
<sequence>MADKQNERNTKNGSENVGCDSTLELHEGAKLMLGRSFVLTPNAIEKKDIAENRCVEVTVKDVTDTSDILEYLQTSAHEGTDLESDYQVINQYTDVKQLLNRNIATSFVETPGTGTTNYTAMSSEIVNTVLPETTTIIYVQPDGSFVEGTGLTAEEQQQLVEQLEKQPFCAITESETPCVSERPPARLAHCGRLAPKELQQVIQQVSRSQKSAMHVEQHIVPSATQCRKPAAPATAEQTTAYFAIEPASLFTAESQTNVTVQPQRQQQLAIMQNASQQLQNVAKQVALQQSQSQNGTQLRKLEPIQIQVQVSPTQEGKERSVAPLAVFQQTHMSVNQLNRKVNVSSGVNVTCPQIIHISPVVGEQQYILHNAGDAPIQLLLQRPEPITGSVLPISQKIPLQTPIKAVVADPLHSKMTMDPTLAKKERQREKNNQKRPQKIKTRSGRVSRPPKYKVKDYKFIKREDLADGHQSDSDDYSEISVEEEEDEEGKVSVAINNFNLNPKAFKCETCEKAYIGNGGLSRHYRLNPTHRTALCSQEPVSAPRQQNTVSKVSSGDAPSMIPSLKNTNSETALVPATAGQMVDTAFPSTAQVSSPEKALAPQNEQKSESINPERALTCTEQKLSSGPGRPKGPGRPGRPKIAAHRTRRGRPGRPPKHFGGSSMEQKTQRNKTRLKEVLQQCNNEELVEMVLPRLAKVMTVWEFLLMKEFKTLPPAKRFKLEKATIESNGVCLNENMIPDVAVDELSGAPEKDTDLAMNGFLTPALEAKASVIHNHLEIKKANTGERLTVTESKESQLQVMDPQQAQMIETQMETETPKPEVVFTTFETDFTEEVLVEEHLPSTTETENPSSKIDNSSVNTSPPQLISVVTEKGQSGLDMDTSEVLNESDVAAHMSHLQQTLSTDVIPLDHSYRSNDQEPQQPTETVNGLEQDCSLGSSISLGGTVEFQLAEASQKHDHEQILIHTENGLIMQHSEGSLASDRIVIVTDSSGTTMHIRAPEEVPLETVQALLGIENGQTEGILVPETHH</sequence>
<dbReference type="InterPro" id="IPR013087">
    <property type="entry name" value="Znf_C2H2_type"/>
</dbReference>
<dbReference type="InterPro" id="IPR039946">
    <property type="entry name" value="ZN839"/>
</dbReference>
<dbReference type="Proteomes" id="UP000261540">
    <property type="component" value="Unplaced"/>
</dbReference>
<dbReference type="PANTHER" id="PTHR16116:SF5">
    <property type="entry name" value="ZINC FINGER PROTEIN 839"/>
    <property type="match status" value="1"/>
</dbReference>
<evidence type="ECO:0000313" key="5">
    <source>
        <dbReference type="Proteomes" id="UP000261540"/>
    </source>
</evidence>
<feature type="compositionally biased region" description="Basic residues" evidence="2">
    <location>
        <begin position="637"/>
        <end position="656"/>
    </location>
</feature>
<feature type="compositionally biased region" description="Basic and acidic residues" evidence="2">
    <location>
        <begin position="463"/>
        <end position="472"/>
    </location>
</feature>
<evidence type="ECO:0000256" key="1">
    <source>
        <dbReference type="PROSITE-ProRule" id="PRU00042"/>
    </source>
</evidence>
<feature type="region of interest" description="Disordered" evidence="2">
    <location>
        <begin position="463"/>
        <end position="488"/>
    </location>
</feature>
<protein>
    <submittedName>
        <fullName evidence="4">Zinc finger protein 839</fullName>
    </submittedName>
</protein>
<feature type="compositionally biased region" description="Acidic residues" evidence="2">
    <location>
        <begin position="473"/>
        <end position="488"/>
    </location>
</feature>
<feature type="region of interest" description="Disordered" evidence="2">
    <location>
        <begin position="1"/>
        <end position="20"/>
    </location>
</feature>
<dbReference type="Ensembl" id="ENSPKIT00000007332.1">
    <property type="protein sequence ID" value="ENSPKIP00000026575.1"/>
    <property type="gene ID" value="ENSPKIG00000008996.1"/>
</dbReference>
<feature type="compositionally biased region" description="Basic residues" evidence="2">
    <location>
        <begin position="433"/>
        <end position="449"/>
    </location>
</feature>
<feature type="compositionally biased region" description="Polar residues" evidence="2">
    <location>
        <begin position="841"/>
        <end position="862"/>
    </location>
</feature>
<feature type="compositionally biased region" description="Polar residues" evidence="2">
    <location>
        <begin position="538"/>
        <end position="553"/>
    </location>
</feature>
<evidence type="ECO:0000259" key="3">
    <source>
        <dbReference type="PROSITE" id="PS50157"/>
    </source>
</evidence>
<reference evidence="4" key="2">
    <citation type="submission" date="2025-09" db="UniProtKB">
        <authorList>
            <consortium name="Ensembl"/>
        </authorList>
    </citation>
    <scope>IDENTIFICATION</scope>
</reference>
<dbReference type="Pfam" id="PF15961">
    <property type="entry name" value="DUF4764"/>
    <property type="match status" value="1"/>
</dbReference>
<feature type="region of interest" description="Disordered" evidence="2">
    <location>
        <begin position="588"/>
        <end position="669"/>
    </location>
</feature>
<reference evidence="4" key="1">
    <citation type="submission" date="2025-08" db="UniProtKB">
        <authorList>
            <consortium name="Ensembl"/>
        </authorList>
    </citation>
    <scope>IDENTIFICATION</scope>
</reference>
<feature type="region of interest" description="Disordered" evidence="2">
    <location>
        <begin position="837"/>
        <end position="862"/>
    </location>
</feature>
<organism evidence="4 5">
    <name type="scientific">Paramormyrops kingsleyae</name>
    <dbReference type="NCBI Taxonomy" id="1676925"/>
    <lineage>
        <taxon>Eukaryota</taxon>
        <taxon>Metazoa</taxon>
        <taxon>Chordata</taxon>
        <taxon>Craniata</taxon>
        <taxon>Vertebrata</taxon>
        <taxon>Euteleostomi</taxon>
        <taxon>Actinopterygii</taxon>
        <taxon>Neopterygii</taxon>
        <taxon>Teleostei</taxon>
        <taxon>Osteoglossocephala</taxon>
        <taxon>Osteoglossomorpha</taxon>
        <taxon>Osteoglossiformes</taxon>
        <taxon>Mormyridae</taxon>
        <taxon>Paramormyrops</taxon>
    </lineage>
</organism>
<dbReference type="PROSITE" id="PS50157">
    <property type="entry name" value="ZINC_FINGER_C2H2_2"/>
    <property type="match status" value="1"/>
</dbReference>